<dbReference type="Proteomes" id="UP000015100">
    <property type="component" value="Unassembled WGS sequence"/>
</dbReference>
<organism evidence="2 3">
    <name type="scientific">Dactylellina haptotyla (strain CBS 200.50)</name>
    <name type="common">Nematode-trapping fungus</name>
    <name type="synonym">Monacrosporium haptotylum</name>
    <dbReference type="NCBI Taxonomy" id="1284197"/>
    <lineage>
        <taxon>Eukaryota</taxon>
        <taxon>Fungi</taxon>
        <taxon>Dikarya</taxon>
        <taxon>Ascomycota</taxon>
        <taxon>Pezizomycotina</taxon>
        <taxon>Orbiliomycetes</taxon>
        <taxon>Orbiliales</taxon>
        <taxon>Orbiliaceae</taxon>
        <taxon>Dactylellina</taxon>
    </lineage>
</organism>
<dbReference type="eggNOG" id="ENOG502SKQG">
    <property type="taxonomic scope" value="Eukaryota"/>
</dbReference>
<dbReference type="AlphaFoldDB" id="S8C2E9"/>
<reference evidence="2 3" key="1">
    <citation type="journal article" date="2013" name="PLoS Genet.">
        <title>Genomic mechanisms accounting for the adaptation to parasitism in nematode-trapping fungi.</title>
        <authorList>
            <person name="Meerupati T."/>
            <person name="Andersson K.M."/>
            <person name="Friman E."/>
            <person name="Kumar D."/>
            <person name="Tunlid A."/>
            <person name="Ahren D."/>
        </authorList>
    </citation>
    <scope>NUCLEOTIDE SEQUENCE [LARGE SCALE GENOMIC DNA]</scope>
    <source>
        <strain evidence="2 3">CBS 200.50</strain>
    </source>
</reference>
<dbReference type="EMBL" id="AQGS01000003">
    <property type="protein sequence ID" value="EPS45858.1"/>
    <property type="molecule type" value="Genomic_DNA"/>
</dbReference>
<reference evidence="3" key="2">
    <citation type="submission" date="2013-04" db="EMBL/GenBank/DDBJ databases">
        <title>Genomic mechanisms accounting for the adaptation to parasitism in nematode-trapping fungi.</title>
        <authorList>
            <person name="Ahren D.G."/>
        </authorList>
    </citation>
    <scope>NUCLEOTIDE SEQUENCE [LARGE SCALE GENOMIC DNA]</scope>
    <source>
        <strain evidence="3">CBS 200.50</strain>
    </source>
</reference>
<gene>
    <name evidence="2" type="ORF">H072_230</name>
</gene>
<protein>
    <recommendedName>
        <fullName evidence="1">DUF5672 domain-containing protein</fullName>
    </recommendedName>
</protein>
<dbReference type="OrthoDB" id="10025998at2759"/>
<name>S8C2E9_DACHA</name>
<evidence type="ECO:0000313" key="3">
    <source>
        <dbReference type="Proteomes" id="UP000015100"/>
    </source>
</evidence>
<evidence type="ECO:0000259" key="1">
    <source>
        <dbReference type="Pfam" id="PF18922"/>
    </source>
</evidence>
<dbReference type="OMA" id="GEDYWMS"/>
<sequence>MRRRIEFHLPLKSLALAAALITLMCVVMTTSTDTISNLSSLLQQQPLNSTVTTIQDNSTSAAPPPEIKRITIKDKVAVITDTRFTARHIPLILHFHTVLGNDWPIVYYTSQEVIDEHLEPKNGTNKPSAIWTRAVKEGRIEVRLVPPEFDLGSRDGVNLYMSDPWLWEQLAPAQKVLVFQSDAIICANAHNTVDDFLQWDFIGATLVKEGRIYNGGLSLRNRVMMLDIISEGSTYAAETKSGNFTKGGEDVWFSIKMDQRGANLPDSKTASEFACEYAWHVETQKASLGYHKIHKAAHGSLEEIAAWCPEIALAAPGALRG</sequence>
<evidence type="ECO:0000313" key="2">
    <source>
        <dbReference type="EMBL" id="EPS45858.1"/>
    </source>
</evidence>
<dbReference type="HOGENOM" id="CLU_048589_1_1_1"/>
<dbReference type="STRING" id="1284197.S8C2E9"/>
<dbReference type="InterPro" id="IPR043729">
    <property type="entry name" value="DUF5672"/>
</dbReference>
<comment type="caution">
    <text evidence="2">The sequence shown here is derived from an EMBL/GenBank/DDBJ whole genome shotgun (WGS) entry which is preliminary data.</text>
</comment>
<dbReference type="Pfam" id="PF18922">
    <property type="entry name" value="DUF5672"/>
    <property type="match status" value="1"/>
</dbReference>
<feature type="domain" description="DUF5672" evidence="1">
    <location>
        <begin position="139"/>
        <end position="291"/>
    </location>
</feature>
<accession>S8C2E9</accession>
<keyword evidence="3" id="KW-1185">Reference proteome</keyword>
<proteinExistence type="predicted"/>